<dbReference type="Pfam" id="PF00239">
    <property type="entry name" value="Resolvase"/>
    <property type="match status" value="1"/>
</dbReference>
<name>A0ABV3PZV5_9BACL</name>
<comment type="caution">
    <text evidence="2">The sequence shown here is derived from an EMBL/GenBank/DDBJ whole genome shotgun (WGS) entry which is preliminary data.</text>
</comment>
<evidence type="ECO:0000259" key="1">
    <source>
        <dbReference type="PROSITE" id="PS51736"/>
    </source>
</evidence>
<proteinExistence type="predicted"/>
<dbReference type="InterPro" id="IPR006119">
    <property type="entry name" value="Resolv_N"/>
</dbReference>
<keyword evidence="3" id="KW-1185">Reference proteome</keyword>
<dbReference type="PROSITE" id="PS51736">
    <property type="entry name" value="RECOMBINASES_3"/>
    <property type="match status" value="1"/>
</dbReference>
<organism evidence="2 3">
    <name type="scientific">Jeotgalibacillus marinus</name>
    <dbReference type="NCBI Taxonomy" id="86667"/>
    <lineage>
        <taxon>Bacteria</taxon>
        <taxon>Bacillati</taxon>
        <taxon>Bacillota</taxon>
        <taxon>Bacilli</taxon>
        <taxon>Bacillales</taxon>
        <taxon>Caryophanaceae</taxon>
        <taxon>Jeotgalibacillus</taxon>
    </lineage>
</organism>
<evidence type="ECO:0000313" key="3">
    <source>
        <dbReference type="Proteomes" id="UP001556040"/>
    </source>
</evidence>
<dbReference type="Proteomes" id="UP001556040">
    <property type="component" value="Unassembled WGS sequence"/>
</dbReference>
<sequence>MFSYRFYYILEYIQILYARVNSTDQNLDRQIQELESYGCEHIIIEKESGKGFVRHNSFLEGWF</sequence>
<feature type="domain" description="Resolvase/invertase-type recombinase catalytic" evidence="1">
    <location>
        <begin position="13"/>
        <end position="63"/>
    </location>
</feature>
<dbReference type="SUPFAM" id="SSF53041">
    <property type="entry name" value="Resolvase-like"/>
    <property type="match status" value="1"/>
</dbReference>
<evidence type="ECO:0000313" key="2">
    <source>
        <dbReference type="EMBL" id="MEW9500624.1"/>
    </source>
</evidence>
<accession>A0ABV3PZV5</accession>
<reference evidence="2 3" key="1">
    <citation type="journal article" date="1979" name="Int. J. Syst. Evol. Microbiol.">
        <title>Bacillus globisporus subsp. marinus subsp. nov.</title>
        <authorList>
            <person name="Liu H."/>
        </authorList>
    </citation>
    <scope>NUCLEOTIDE SEQUENCE [LARGE SCALE GENOMIC DNA]</scope>
    <source>
        <strain evidence="2 3">DSM 1297</strain>
    </source>
</reference>
<protein>
    <submittedName>
        <fullName evidence="2">Recombinase family protein</fullName>
    </submittedName>
</protein>
<dbReference type="InterPro" id="IPR036162">
    <property type="entry name" value="Resolvase-like_N_sf"/>
</dbReference>
<gene>
    <name evidence="2" type="ORF">AB1471_02280</name>
</gene>
<dbReference type="Gene3D" id="3.40.50.1390">
    <property type="entry name" value="Resolvase, N-terminal catalytic domain"/>
    <property type="match status" value="1"/>
</dbReference>
<dbReference type="EMBL" id="JBFMIA010000001">
    <property type="protein sequence ID" value="MEW9500624.1"/>
    <property type="molecule type" value="Genomic_DNA"/>
</dbReference>
<dbReference type="RefSeq" id="WP_367777932.1">
    <property type="nucleotide sequence ID" value="NZ_JBFMIA010000001.1"/>
</dbReference>